<dbReference type="Pfam" id="PF01753">
    <property type="entry name" value="zf-MYND"/>
    <property type="match status" value="1"/>
</dbReference>
<name>A0A067SF90_GALM3</name>
<gene>
    <name evidence="6" type="ORF">GALMADRAFT_1160089</name>
</gene>
<dbReference type="OrthoDB" id="341421at2759"/>
<dbReference type="EMBL" id="KL142424">
    <property type="protein sequence ID" value="KDR66399.1"/>
    <property type="molecule type" value="Genomic_DNA"/>
</dbReference>
<feature type="domain" description="MYND-type" evidence="5">
    <location>
        <begin position="46"/>
        <end position="88"/>
    </location>
</feature>
<evidence type="ECO:0000313" key="7">
    <source>
        <dbReference type="Proteomes" id="UP000027222"/>
    </source>
</evidence>
<evidence type="ECO:0000256" key="4">
    <source>
        <dbReference type="PROSITE-ProRule" id="PRU00134"/>
    </source>
</evidence>
<dbReference type="InterPro" id="IPR002893">
    <property type="entry name" value="Znf_MYND"/>
</dbReference>
<dbReference type="Proteomes" id="UP000027222">
    <property type="component" value="Unassembled WGS sequence"/>
</dbReference>
<sequence length="262" mass="29750">MPPPQLQENNALSPEDSEIFSNFLTNLKTLPPRKSLALGNSKSCCCFRCGRAPAVNEPSFSKCARCKSVFYCSRECQKKDWPVHKRACSDSEKQRGFILKSVLRWQDDQEIMNALILAVAYGFLDKFTMTPNPRKVWVAGAVIGLLPCDKLDMQALLSPDVPLTTHLKKPMMGGLRVMDVYEDKDFTVDGRTRAMWQSCRDNMDSIGLWDFHVVVVMFHNKRNTMYGIPCVVPPHDLVAVKRREMESLPHDWTGSHNPMLQG</sequence>
<keyword evidence="7" id="KW-1185">Reference proteome</keyword>
<accession>A0A067SF90</accession>
<evidence type="ECO:0000313" key="6">
    <source>
        <dbReference type="EMBL" id="KDR66399.1"/>
    </source>
</evidence>
<dbReference type="HOGENOM" id="CLU_082783_0_0_1"/>
<dbReference type="AlphaFoldDB" id="A0A067SF90"/>
<evidence type="ECO:0000256" key="2">
    <source>
        <dbReference type="ARBA" id="ARBA00022771"/>
    </source>
</evidence>
<dbReference type="SUPFAM" id="SSF144232">
    <property type="entry name" value="HIT/MYND zinc finger-like"/>
    <property type="match status" value="1"/>
</dbReference>
<proteinExistence type="predicted"/>
<keyword evidence="2 4" id="KW-0863">Zinc-finger</keyword>
<dbReference type="Gene3D" id="6.10.140.2220">
    <property type="match status" value="1"/>
</dbReference>
<keyword evidence="1" id="KW-0479">Metal-binding</keyword>
<keyword evidence="3" id="KW-0862">Zinc</keyword>
<protein>
    <recommendedName>
        <fullName evidence="5">MYND-type domain-containing protein</fullName>
    </recommendedName>
</protein>
<evidence type="ECO:0000259" key="5">
    <source>
        <dbReference type="PROSITE" id="PS50865"/>
    </source>
</evidence>
<organism evidence="6 7">
    <name type="scientific">Galerina marginata (strain CBS 339.88)</name>
    <dbReference type="NCBI Taxonomy" id="685588"/>
    <lineage>
        <taxon>Eukaryota</taxon>
        <taxon>Fungi</taxon>
        <taxon>Dikarya</taxon>
        <taxon>Basidiomycota</taxon>
        <taxon>Agaricomycotina</taxon>
        <taxon>Agaricomycetes</taxon>
        <taxon>Agaricomycetidae</taxon>
        <taxon>Agaricales</taxon>
        <taxon>Agaricineae</taxon>
        <taxon>Strophariaceae</taxon>
        <taxon>Galerina</taxon>
    </lineage>
</organism>
<evidence type="ECO:0000256" key="3">
    <source>
        <dbReference type="ARBA" id="ARBA00022833"/>
    </source>
</evidence>
<evidence type="ECO:0000256" key="1">
    <source>
        <dbReference type="ARBA" id="ARBA00022723"/>
    </source>
</evidence>
<dbReference type="PROSITE" id="PS50865">
    <property type="entry name" value="ZF_MYND_2"/>
    <property type="match status" value="1"/>
</dbReference>
<dbReference type="STRING" id="685588.A0A067SF90"/>
<dbReference type="GO" id="GO:0008270">
    <property type="term" value="F:zinc ion binding"/>
    <property type="evidence" value="ECO:0007669"/>
    <property type="project" value="UniProtKB-KW"/>
</dbReference>
<reference evidence="7" key="1">
    <citation type="journal article" date="2014" name="Proc. Natl. Acad. Sci. U.S.A.">
        <title>Extensive sampling of basidiomycete genomes demonstrates inadequacy of the white-rot/brown-rot paradigm for wood decay fungi.</title>
        <authorList>
            <person name="Riley R."/>
            <person name="Salamov A.A."/>
            <person name="Brown D.W."/>
            <person name="Nagy L.G."/>
            <person name="Floudas D."/>
            <person name="Held B.W."/>
            <person name="Levasseur A."/>
            <person name="Lombard V."/>
            <person name="Morin E."/>
            <person name="Otillar R."/>
            <person name="Lindquist E.A."/>
            <person name="Sun H."/>
            <person name="LaButti K.M."/>
            <person name="Schmutz J."/>
            <person name="Jabbour D."/>
            <person name="Luo H."/>
            <person name="Baker S.E."/>
            <person name="Pisabarro A.G."/>
            <person name="Walton J.D."/>
            <person name="Blanchette R.A."/>
            <person name="Henrissat B."/>
            <person name="Martin F."/>
            <person name="Cullen D."/>
            <person name="Hibbett D.S."/>
            <person name="Grigoriev I.V."/>
        </authorList>
    </citation>
    <scope>NUCLEOTIDE SEQUENCE [LARGE SCALE GENOMIC DNA]</scope>
    <source>
        <strain evidence="7">CBS 339.88</strain>
    </source>
</reference>